<dbReference type="InterPro" id="IPR049166">
    <property type="entry name" value="GH39_cat"/>
</dbReference>
<dbReference type="EMBL" id="CP068595">
    <property type="protein sequence ID" value="QQZ61120.1"/>
    <property type="molecule type" value="Genomic_DNA"/>
</dbReference>
<dbReference type="GO" id="GO:0004553">
    <property type="term" value="F:hydrolase activity, hydrolyzing O-glycosyl compounds"/>
    <property type="evidence" value="ECO:0007669"/>
    <property type="project" value="InterPro"/>
</dbReference>
<accession>A0A974SE86</accession>
<evidence type="ECO:0000256" key="2">
    <source>
        <dbReference type="ARBA" id="ARBA00022801"/>
    </source>
</evidence>
<sequence length="224" mass="26403">MSQWLSLVQSFMMNCINRYGLDTVSEWYFQIWTELPAYGIHWSGTLEQYFELYKQTALLIKGISPSLKVGPAAENFHTDEQLSEKLLGFCRENAVPLDFYSCNIYHNRVKFKDWLERSQTSPVDIKLIPFQYEAKNHTRHLLEKMHRLLETHYKEDIEFIVTRWNFSWDVTNFLHDTAFMATFIIDHMLDHSAAHAKAIGFLSASDILYEWDIKSNPFFGGQGW</sequence>
<organism evidence="6 7">
    <name type="scientific">Paenibacillus sonchi</name>
    <dbReference type="NCBI Taxonomy" id="373687"/>
    <lineage>
        <taxon>Bacteria</taxon>
        <taxon>Bacillati</taxon>
        <taxon>Bacillota</taxon>
        <taxon>Bacilli</taxon>
        <taxon>Bacillales</taxon>
        <taxon>Paenibacillaceae</taxon>
        <taxon>Paenibacillus</taxon>
        <taxon>Paenibacillus sonchi group</taxon>
    </lineage>
</organism>
<keyword evidence="3" id="KW-0326">Glycosidase</keyword>
<evidence type="ECO:0000256" key="3">
    <source>
        <dbReference type="ARBA" id="ARBA00023295"/>
    </source>
</evidence>
<evidence type="ECO:0000259" key="5">
    <source>
        <dbReference type="Pfam" id="PF01229"/>
    </source>
</evidence>
<dbReference type="GO" id="GO:0005975">
    <property type="term" value="P:carbohydrate metabolic process"/>
    <property type="evidence" value="ECO:0007669"/>
    <property type="project" value="InterPro"/>
</dbReference>
<keyword evidence="7" id="KW-1185">Reference proteome</keyword>
<dbReference type="InterPro" id="IPR017853">
    <property type="entry name" value="GH"/>
</dbReference>
<dbReference type="Gene3D" id="3.20.20.80">
    <property type="entry name" value="Glycosidases"/>
    <property type="match status" value="1"/>
</dbReference>
<dbReference type="Proteomes" id="UP000595841">
    <property type="component" value="Chromosome"/>
</dbReference>
<dbReference type="InterPro" id="IPR000514">
    <property type="entry name" value="Glyco_hydro_39"/>
</dbReference>
<comment type="similarity">
    <text evidence="1">Belongs to the glycosyl hydrolase 39 family.</text>
</comment>
<reference evidence="6 7" key="1">
    <citation type="submission" date="2021-01" db="EMBL/GenBank/DDBJ databases">
        <title>Whole genome sequence of Paenibacillus sonchi LMG 24727 for comparative genomics.</title>
        <authorList>
            <person name="Lee G."/>
            <person name="Kim M.-J."/>
            <person name="Lim K."/>
            <person name="Shin J.-H."/>
        </authorList>
    </citation>
    <scope>NUCLEOTIDE SEQUENCE [LARGE SCALE GENOMIC DNA]</scope>
    <source>
        <strain evidence="6 7">LMG 24727</strain>
    </source>
</reference>
<name>A0A974SE86_9BACL</name>
<dbReference type="AlphaFoldDB" id="A0A974SE86"/>
<gene>
    <name evidence="6" type="ORF">JI735_32855</name>
</gene>
<evidence type="ECO:0000313" key="7">
    <source>
        <dbReference type="Proteomes" id="UP000595841"/>
    </source>
</evidence>
<feature type="domain" description="Glycosyl hydrolases family 39 N-terminal catalytic" evidence="5">
    <location>
        <begin position="2"/>
        <end position="221"/>
    </location>
</feature>
<evidence type="ECO:0000313" key="6">
    <source>
        <dbReference type="EMBL" id="QQZ61120.1"/>
    </source>
</evidence>
<evidence type="ECO:0000256" key="4">
    <source>
        <dbReference type="PIRSR" id="PIRSR600514-1"/>
    </source>
</evidence>
<dbReference type="PRINTS" id="PR00745">
    <property type="entry name" value="GLHYDRLASE39"/>
</dbReference>
<proteinExistence type="inferred from homology"/>
<evidence type="ECO:0000256" key="1">
    <source>
        <dbReference type="ARBA" id="ARBA00008875"/>
    </source>
</evidence>
<keyword evidence="2" id="KW-0378">Hydrolase</keyword>
<dbReference type="KEGG" id="pson:JI735_32855"/>
<dbReference type="SUPFAM" id="SSF51445">
    <property type="entry name" value="(Trans)glycosidases"/>
    <property type="match status" value="1"/>
</dbReference>
<feature type="active site" description="Proton donor" evidence="4">
    <location>
        <position position="34"/>
    </location>
</feature>
<dbReference type="Pfam" id="PF01229">
    <property type="entry name" value="Glyco_hydro_39"/>
    <property type="match status" value="1"/>
</dbReference>
<protein>
    <recommendedName>
        <fullName evidence="5">Glycosyl hydrolases family 39 N-terminal catalytic domain-containing protein</fullName>
    </recommendedName>
</protein>